<accession>A0A1I0XSE9</accession>
<evidence type="ECO:0000313" key="1">
    <source>
        <dbReference type="EMBL" id="SFB03366.1"/>
    </source>
</evidence>
<keyword evidence="2" id="KW-1185">Reference proteome</keyword>
<dbReference type="EMBL" id="FOKI01000009">
    <property type="protein sequence ID" value="SFB03366.1"/>
    <property type="molecule type" value="Genomic_DNA"/>
</dbReference>
<name>A0A1I0XSE9_9CLOT</name>
<evidence type="ECO:0000313" key="2">
    <source>
        <dbReference type="Proteomes" id="UP000198619"/>
    </source>
</evidence>
<protein>
    <submittedName>
        <fullName evidence="1">Uncharacterized protein</fullName>
    </submittedName>
</protein>
<gene>
    <name evidence="1" type="ORF">SAMN04488528_100994</name>
</gene>
<dbReference type="RefSeq" id="WP_177199344.1">
    <property type="nucleotide sequence ID" value="NZ_FOKI01000009.1"/>
</dbReference>
<dbReference type="AlphaFoldDB" id="A0A1I0XSE9"/>
<organism evidence="1 2">
    <name type="scientific">Clostridium frigidicarnis</name>
    <dbReference type="NCBI Taxonomy" id="84698"/>
    <lineage>
        <taxon>Bacteria</taxon>
        <taxon>Bacillati</taxon>
        <taxon>Bacillota</taxon>
        <taxon>Clostridia</taxon>
        <taxon>Eubacteriales</taxon>
        <taxon>Clostridiaceae</taxon>
        <taxon>Clostridium</taxon>
    </lineage>
</organism>
<dbReference type="Proteomes" id="UP000198619">
    <property type="component" value="Unassembled WGS sequence"/>
</dbReference>
<reference evidence="1 2" key="1">
    <citation type="submission" date="2016-10" db="EMBL/GenBank/DDBJ databases">
        <authorList>
            <person name="de Groot N.N."/>
        </authorList>
    </citation>
    <scope>NUCLEOTIDE SEQUENCE [LARGE SCALE GENOMIC DNA]</scope>
    <source>
        <strain evidence="1 2">DSM 12271</strain>
    </source>
</reference>
<sequence length="54" mass="6368">MKSKKCKCKGKKLTTKLGAFLVRPKKQSNRWIEINITIINNNQTIRDKFTKIFN</sequence>
<proteinExistence type="predicted"/>